<comment type="caution">
    <text evidence="1">The sequence shown here is derived from an EMBL/GenBank/DDBJ whole genome shotgun (WGS) entry which is preliminary data.</text>
</comment>
<organism evidence="1 2">
    <name type="scientific">[Anoxybacillus] calidus</name>
    <dbReference type="NCBI Taxonomy" id="575178"/>
    <lineage>
        <taxon>Bacteria</taxon>
        <taxon>Bacillati</taxon>
        <taxon>Bacillota</taxon>
        <taxon>Bacilli</taxon>
        <taxon>Bacillales</taxon>
        <taxon>Anoxybacillaceae</taxon>
        <taxon>Paranoxybacillus</taxon>
    </lineage>
</organism>
<dbReference type="Proteomes" id="UP000580891">
    <property type="component" value="Unassembled WGS sequence"/>
</dbReference>
<dbReference type="EMBL" id="JACDUU010000003">
    <property type="protein sequence ID" value="MBA2871446.1"/>
    <property type="molecule type" value="Genomic_DNA"/>
</dbReference>
<name>A0A7W0BUM0_9BACL</name>
<evidence type="ECO:0008006" key="3">
    <source>
        <dbReference type="Google" id="ProtNLM"/>
    </source>
</evidence>
<dbReference type="InterPro" id="IPR020393">
    <property type="entry name" value="Uncharacterised_YusU"/>
</dbReference>
<dbReference type="Pfam" id="PF10835">
    <property type="entry name" value="DUF2573"/>
    <property type="match status" value="1"/>
</dbReference>
<evidence type="ECO:0000313" key="1">
    <source>
        <dbReference type="EMBL" id="MBA2871446.1"/>
    </source>
</evidence>
<proteinExistence type="predicted"/>
<accession>A0A7W0BUM0</accession>
<keyword evidence="2" id="KW-1185">Reference proteome</keyword>
<protein>
    <recommendedName>
        <fullName evidence="3">DUF2573 domain-containing protein</fullName>
    </recommendedName>
</protein>
<sequence>MNQSFVEQFEALVEKYTELLLGKSNPELKEKVKIWALYSHIAKSMPALGKHWNELYPDAKEQMKEIISEIKRLNEEERARTRKG</sequence>
<dbReference type="AlphaFoldDB" id="A0A7W0BUM0"/>
<reference evidence="1 2" key="1">
    <citation type="submission" date="2020-07" db="EMBL/GenBank/DDBJ databases">
        <title>Genomic Encyclopedia of Type Strains, Phase IV (KMG-IV): sequencing the most valuable type-strain genomes for metagenomic binning, comparative biology and taxonomic classification.</title>
        <authorList>
            <person name="Goeker M."/>
        </authorList>
    </citation>
    <scope>NUCLEOTIDE SEQUENCE [LARGE SCALE GENOMIC DNA]</scope>
    <source>
        <strain evidence="1 2">DSM 25220</strain>
    </source>
</reference>
<gene>
    <name evidence="1" type="ORF">HNQ85_001716</name>
</gene>
<evidence type="ECO:0000313" key="2">
    <source>
        <dbReference type="Proteomes" id="UP000580891"/>
    </source>
</evidence>
<dbReference type="RefSeq" id="WP_181537266.1">
    <property type="nucleotide sequence ID" value="NZ_JACDUU010000003.1"/>
</dbReference>